<dbReference type="FunFam" id="3.30.2160.10:FF:000002">
    <property type="entry name" value="Putative Ubiquitin-protein ligase E3C"/>
    <property type="match status" value="1"/>
</dbReference>
<proteinExistence type="inferred from homology"/>
<feature type="domain" description="HECT" evidence="9">
    <location>
        <begin position="1"/>
        <end position="320"/>
    </location>
</feature>
<evidence type="ECO:0000256" key="2">
    <source>
        <dbReference type="ARBA" id="ARBA00004906"/>
    </source>
</evidence>
<dbReference type="AlphaFoldDB" id="A0A061RFF5"/>
<dbReference type="GO" id="GO:0000209">
    <property type="term" value="P:protein polyubiquitination"/>
    <property type="evidence" value="ECO:0007669"/>
    <property type="project" value="InterPro"/>
</dbReference>
<dbReference type="SMART" id="SM00119">
    <property type="entry name" value="HECTc"/>
    <property type="match status" value="1"/>
</dbReference>
<dbReference type="EMBL" id="GBEZ01015486">
    <property type="protein sequence ID" value="JAC70683.1"/>
    <property type="molecule type" value="Transcribed_RNA"/>
</dbReference>
<evidence type="ECO:0000256" key="6">
    <source>
        <dbReference type="ARBA" id="ARBA00057703"/>
    </source>
</evidence>
<comment type="similarity">
    <text evidence="7">Belongs to the UPL family.</text>
</comment>
<comment type="pathway">
    <text evidence="2">Protein modification; protein ubiquitination.</text>
</comment>
<protein>
    <recommendedName>
        <fullName evidence="3">HECT-type E3 ubiquitin transferase</fullName>
        <ecNumber evidence="3">2.3.2.26</ecNumber>
    </recommendedName>
</protein>
<evidence type="ECO:0000313" key="10">
    <source>
        <dbReference type="EMBL" id="JAC70683.1"/>
    </source>
</evidence>
<evidence type="ECO:0000256" key="5">
    <source>
        <dbReference type="ARBA" id="ARBA00022786"/>
    </source>
</evidence>
<dbReference type="InterPro" id="IPR000569">
    <property type="entry name" value="HECT_dom"/>
</dbReference>
<dbReference type="Gene3D" id="3.30.2160.10">
    <property type="entry name" value="Hect, E3 ligase catalytic domain"/>
    <property type="match status" value="1"/>
</dbReference>
<accession>A0A061RFF5</accession>
<dbReference type="InterPro" id="IPR035983">
    <property type="entry name" value="Hect_E3_ubiquitin_ligase"/>
</dbReference>
<keyword evidence="5 8" id="KW-0833">Ubl conjugation pathway</keyword>
<feature type="active site" description="Glycyl thioester intermediate" evidence="8">
    <location>
        <position position="288"/>
    </location>
</feature>
<sequence>MKDFLEEVVRAGFNPDYGLFAATEGGEFFPGPQAARMDPGGGLLSFLGLMLGKAIYEGLLLDLPLAPFFVKRLQGRRPLFDDLQLLDEDIYRSLVALKRYEGDCGDLGLDFAVEEDSFGSKQVVELIPGGSGTPVTNSNRLHYVALVADWHLNGGSRGAAASAFASGLAQVVPLTWLNLFSPKELNEVIGGGAAGEIDLDDMRAHARYSGGYSASSSTIKLFWKVVEGMSAADQGALLKFATSCSRAPLGGFAHLNPPFTIHKVPCEASLLAAVGGKDVDRLPSASTCYNMLKLPNFRRASTMRDKLLYAVRSNAGFELS</sequence>
<dbReference type="PROSITE" id="PS50237">
    <property type="entry name" value="HECT"/>
    <property type="match status" value="1"/>
</dbReference>
<dbReference type="EC" id="2.3.2.26" evidence="3"/>
<dbReference type="InterPro" id="IPR044611">
    <property type="entry name" value="E3A/B/C-like"/>
</dbReference>
<evidence type="ECO:0000256" key="3">
    <source>
        <dbReference type="ARBA" id="ARBA00012485"/>
    </source>
</evidence>
<dbReference type="Gene3D" id="3.90.1750.10">
    <property type="entry name" value="Hect, E3 ligase catalytic domains"/>
    <property type="match status" value="1"/>
</dbReference>
<comment type="function">
    <text evidence="6">Probable E3 ubiquitin-protein ligase which mediates ubiquitination and subsequent proteasomal degradation of target proteins.</text>
</comment>
<dbReference type="FunFam" id="3.30.2410.10:FF:000017">
    <property type="entry name" value="E3 ubiquitin-protein ligase UPL7"/>
    <property type="match status" value="1"/>
</dbReference>
<name>A0A061RFF5_9CHLO</name>
<keyword evidence="4" id="KW-0808">Transferase</keyword>
<dbReference type="Pfam" id="PF00632">
    <property type="entry name" value="HECT"/>
    <property type="match status" value="1"/>
</dbReference>
<dbReference type="GO" id="GO:0006511">
    <property type="term" value="P:ubiquitin-dependent protein catabolic process"/>
    <property type="evidence" value="ECO:0007669"/>
    <property type="project" value="TreeGrafter"/>
</dbReference>
<organism evidence="10">
    <name type="scientific">Tetraselmis sp. GSL018</name>
    <dbReference type="NCBI Taxonomy" id="582737"/>
    <lineage>
        <taxon>Eukaryota</taxon>
        <taxon>Viridiplantae</taxon>
        <taxon>Chlorophyta</taxon>
        <taxon>core chlorophytes</taxon>
        <taxon>Chlorodendrophyceae</taxon>
        <taxon>Chlorodendrales</taxon>
        <taxon>Chlorodendraceae</taxon>
        <taxon>Tetraselmis</taxon>
    </lineage>
</organism>
<evidence type="ECO:0000256" key="8">
    <source>
        <dbReference type="PROSITE-ProRule" id="PRU00104"/>
    </source>
</evidence>
<evidence type="ECO:0000259" key="9">
    <source>
        <dbReference type="PROSITE" id="PS50237"/>
    </source>
</evidence>
<evidence type="ECO:0000256" key="4">
    <source>
        <dbReference type="ARBA" id="ARBA00022679"/>
    </source>
</evidence>
<dbReference type="PANTHER" id="PTHR45700">
    <property type="entry name" value="UBIQUITIN-PROTEIN LIGASE E3C"/>
    <property type="match status" value="1"/>
</dbReference>
<dbReference type="GO" id="GO:0016874">
    <property type="term" value="F:ligase activity"/>
    <property type="evidence" value="ECO:0007669"/>
    <property type="project" value="UniProtKB-KW"/>
</dbReference>
<evidence type="ECO:0000256" key="7">
    <source>
        <dbReference type="ARBA" id="ARBA00061247"/>
    </source>
</evidence>
<dbReference type="SUPFAM" id="SSF56204">
    <property type="entry name" value="Hect, E3 ligase catalytic domain"/>
    <property type="match status" value="1"/>
</dbReference>
<reference evidence="10" key="1">
    <citation type="submission" date="2014-05" db="EMBL/GenBank/DDBJ databases">
        <title>The transcriptome of the halophilic microalga Tetraselmis sp. GSL018 isolated from the Great Salt Lake, Utah.</title>
        <authorList>
            <person name="Jinkerson R.E."/>
            <person name="D'Adamo S."/>
            <person name="Posewitz M.C."/>
        </authorList>
    </citation>
    <scope>NUCLEOTIDE SEQUENCE</scope>
    <source>
        <strain evidence="10">GSL018</strain>
    </source>
</reference>
<evidence type="ECO:0000256" key="1">
    <source>
        <dbReference type="ARBA" id="ARBA00000885"/>
    </source>
</evidence>
<keyword evidence="10" id="KW-0436">Ligase</keyword>
<comment type="catalytic activity">
    <reaction evidence="1">
        <text>S-ubiquitinyl-[E2 ubiquitin-conjugating enzyme]-L-cysteine + [acceptor protein]-L-lysine = [E2 ubiquitin-conjugating enzyme]-L-cysteine + N(6)-ubiquitinyl-[acceptor protein]-L-lysine.</text>
        <dbReference type="EC" id="2.3.2.26"/>
    </reaction>
</comment>
<dbReference type="GO" id="GO:0061630">
    <property type="term" value="F:ubiquitin protein ligase activity"/>
    <property type="evidence" value="ECO:0007669"/>
    <property type="project" value="UniProtKB-EC"/>
</dbReference>
<dbReference type="Gene3D" id="3.30.2410.10">
    <property type="entry name" value="Hect, E3 ligase catalytic domain"/>
    <property type="match status" value="1"/>
</dbReference>
<gene>
    <name evidence="10" type="primary">UBE3C</name>
    <name evidence="10" type="ORF">TSPGSL018_3610</name>
</gene>
<dbReference type="PANTHER" id="PTHR45700:SF2">
    <property type="entry name" value="UBIQUITIN-PROTEIN LIGASE E3C"/>
    <property type="match status" value="1"/>
</dbReference>